<dbReference type="Gene3D" id="1.10.10.10">
    <property type="entry name" value="Winged helix-like DNA-binding domain superfamily/Winged helix DNA-binding domain"/>
    <property type="match status" value="1"/>
</dbReference>
<gene>
    <name evidence="5" type="ORF">MOV92_20620</name>
</gene>
<keyword evidence="3" id="KW-0812">Transmembrane</keyword>
<dbReference type="RefSeq" id="WP_057944393.1">
    <property type="nucleotide sequence ID" value="NZ_CP011131.1"/>
</dbReference>
<reference evidence="5 6" key="1">
    <citation type="submission" date="2022-03" db="EMBL/GenBank/DDBJ databases">
        <title>Complete genome sequence of Lysobacter capsici VKM B-2533 and Lysobacter gummosus 10.1.1, promising sources of lytic agents.</title>
        <authorList>
            <person name="Tarlachkov S.V."/>
            <person name="Kudryakova I.V."/>
            <person name="Afoshin A.S."/>
            <person name="Leontyevskaya E.A."/>
            <person name="Leontyevskaya N.V."/>
        </authorList>
    </citation>
    <scope>NUCLEOTIDE SEQUENCE [LARGE SCALE GENOMIC DNA]</scope>
    <source>
        <strain evidence="5 6">10.1.1</strain>
    </source>
</reference>
<dbReference type="InterPro" id="IPR011990">
    <property type="entry name" value="TPR-like_helical_dom_sf"/>
</dbReference>
<name>A0ABY3XDK6_9GAMM</name>
<protein>
    <submittedName>
        <fullName evidence="5">Winged helix-turn-helix domain-containing protein</fullName>
    </submittedName>
</protein>
<keyword evidence="3" id="KW-0472">Membrane</keyword>
<dbReference type="CDD" id="cd00383">
    <property type="entry name" value="trans_reg_C"/>
    <property type="match status" value="1"/>
</dbReference>
<evidence type="ECO:0000256" key="3">
    <source>
        <dbReference type="SAM" id="Phobius"/>
    </source>
</evidence>
<evidence type="ECO:0000313" key="5">
    <source>
        <dbReference type="EMBL" id="UNP28850.1"/>
    </source>
</evidence>
<dbReference type="Gene3D" id="1.25.40.10">
    <property type="entry name" value="Tetratricopeptide repeat domain"/>
    <property type="match status" value="1"/>
</dbReference>
<dbReference type="InterPro" id="IPR036388">
    <property type="entry name" value="WH-like_DNA-bd_sf"/>
</dbReference>
<dbReference type="InterPro" id="IPR016032">
    <property type="entry name" value="Sig_transdc_resp-reg_C-effctor"/>
</dbReference>
<evidence type="ECO:0000256" key="1">
    <source>
        <dbReference type="ARBA" id="ARBA00023125"/>
    </source>
</evidence>
<dbReference type="EMBL" id="CP093547">
    <property type="protein sequence ID" value="UNP28850.1"/>
    <property type="molecule type" value="Genomic_DNA"/>
</dbReference>
<feature type="domain" description="OmpR/PhoB-type" evidence="4">
    <location>
        <begin position="13"/>
        <end position="109"/>
    </location>
</feature>
<keyword evidence="3" id="KW-1133">Transmembrane helix</keyword>
<dbReference type="Proteomes" id="UP000829194">
    <property type="component" value="Chromosome"/>
</dbReference>
<evidence type="ECO:0000256" key="2">
    <source>
        <dbReference type="PROSITE-ProRule" id="PRU01091"/>
    </source>
</evidence>
<dbReference type="SUPFAM" id="SSF46894">
    <property type="entry name" value="C-terminal effector domain of the bipartite response regulators"/>
    <property type="match status" value="1"/>
</dbReference>
<proteinExistence type="predicted"/>
<dbReference type="InterPro" id="IPR001867">
    <property type="entry name" value="OmpR/PhoB-type_DNA-bd"/>
</dbReference>
<feature type="DNA-binding region" description="OmpR/PhoB-type" evidence="2">
    <location>
        <begin position="13"/>
        <end position="109"/>
    </location>
</feature>
<dbReference type="SUPFAM" id="SSF48452">
    <property type="entry name" value="TPR-like"/>
    <property type="match status" value="1"/>
</dbReference>
<keyword evidence="6" id="KW-1185">Reference proteome</keyword>
<organism evidence="5 6">
    <name type="scientific">Lysobacter gummosus</name>
    <dbReference type="NCBI Taxonomy" id="262324"/>
    <lineage>
        <taxon>Bacteria</taxon>
        <taxon>Pseudomonadati</taxon>
        <taxon>Pseudomonadota</taxon>
        <taxon>Gammaproteobacteria</taxon>
        <taxon>Lysobacterales</taxon>
        <taxon>Lysobacteraceae</taxon>
        <taxon>Lysobacter</taxon>
    </lineage>
</organism>
<sequence>MTMATSDVWHSDARYVRVGSLCLDLHQRRIVGIGPDVDLPRRVFDLLLILLSEPNRLHPREELFDRLWPGCVVEDKNLSRSVWLLRKALGDERKHWIRTVTKAGYLFEPDHPIEAVDTLPAIEATPEEPSDAAPSLPVAMDTAQPADTIEAEPADDGEGFRPIAAVDHQRHAAIFGMASLLVLMAAMIGITGWLVTRQHTAPVPGPSAAIALIEVRDPGNADRWPSRLSYEWLAWKLGGIPDVALLTPSELAARSDAITPRIAVVFISSATPPNAPNQIVLRARFEDAGRDRNIELRGSPEQVPAMADALSRQLMQRLLPRREGVWPKLELNETAARRYEAMSTAIERRDWIATVALGNEVVRMAPRFGLARIQLAQAQSRLAQSMAAIEQMDAAQAMLRPVPEEVARRLRAQRLSMDPRRLSDAAAAYADLSRRHPGALQYAIEHARLLNAIGQPQPALDALAGLDADQAPMNLRIARALIQGDAYALGGDPDRMRAQARIARRMAGNAGQGWEIESADAALMLARADTMQYPERPPSLLYEEAAGLYETAGNATGAMTARFYALAASPPSPQADAQLDKLLATANAGGFRQLEVDILLRIAAQAQRAGATDEYRARLEQAAAVADAAGDAGARAKVGVMLAGLDMMSLRLSEAQVRMRRLDRNDVSGPFRRWYDQVQSLQYEMRGDAAGALDVALRVERELPAAAAGDAPSELRLRMACLIGEQRLALGDLAAARANLERCAASREKSSQLLAKLLDAQTEWMSGDRDTARLRLGQAAAILPMMGTGADHWNTTLHLGMLLTRLGDYPASQRWYAQIQAPVRASGYRLPMALLAIGQAENEAAQGNWSAARAHMDEARRITPASAWPLARRIEALDAVAAFAAGDYLHGRDRVVRLHQRAHELGDVYAQVELHSLLPAAEWDRCCTEPDRIALAERTGLRGATLDWLSRPRGQVTASLPVARH</sequence>
<dbReference type="SMART" id="SM00862">
    <property type="entry name" value="Trans_reg_C"/>
    <property type="match status" value="1"/>
</dbReference>
<evidence type="ECO:0000313" key="6">
    <source>
        <dbReference type="Proteomes" id="UP000829194"/>
    </source>
</evidence>
<dbReference type="Pfam" id="PF00486">
    <property type="entry name" value="Trans_reg_C"/>
    <property type="match status" value="1"/>
</dbReference>
<keyword evidence="1 2" id="KW-0238">DNA-binding</keyword>
<dbReference type="PROSITE" id="PS51755">
    <property type="entry name" value="OMPR_PHOB"/>
    <property type="match status" value="1"/>
</dbReference>
<evidence type="ECO:0000259" key="4">
    <source>
        <dbReference type="PROSITE" id="PS51755"/>
    </source>
</evidence>
<feature type="transmembrane region" description="Helical" evidence="3">
    <location>
        <begin position="172"/>
        <end position="195"/>
    </location>
</feature>
<accession>A0ABY3XDK6</accession>